<dbReference type="PRINTS" id="PR00885">
    <property type="entry name" value="BCTERIALGSPH"/>
</dbReference>
<gene>
    <name evidence="7" type="ORF">COT33_01595</name>
</gene>
<dbReference type="InterPro" id="IPR012902">
    <property type="entry name" value="N_methyl_site"/>
</dbReference>
<evidence type="ECO:0000256" key="6">
    <source>
        <dbReference type="SAM" id="Phobius"/>
    </source>
</evidence>
<dbReference type="EMBL" id="PEYD01000030">
    <property type="protein sequence ID" value="PIS39513.1"/>
    <property type="molecule type" value="Genomic_DNA"/>
</dbReference>
<reference evidence="8" key="1">
    <citation type="submission" date="2017-09" db="EMBL/GenBank/DDBJ databases">
        <title>Depth-based differentiation of microbial function through sediment-hosted aquifers and enrichment of novel symbionts in the deep terrestrial subsurface.</title>
        <authorList>
            <person name="Probst A.J."/>
            <person name="Ladd B."/>
            <person name="Jarett J.K."/>
            <person name="Geller-Mcgrath D.E."/>
            <person name="Sieber C.M.K."/>
            <person name="Emerson J.B."/>
            <person name="Anantharaman K."/>
            <person name="Thomas B.C."/>
            <person name="Malmstrom R."/>
            <person name="Stieglmeier M."/>
            <person name="Klingl A."/>
            <person name="Woyke T."/>
            <person name="Ryan C.M."/>
            <person name="Banfield J.F."/>
        </authorList>
    </citation>
    <scope>NUCLEOTIDE SEQUENCE [LARGE SCALE GENOMIC DNA]</scope>
</reference>
<evidence type="ECO:0000256" key="3">
    <source>
        <dbReference type="ARBA" id="ARBA00022692"/>
    </source>
</evidence>
<keyword evidence="4 6" id="KW-1133">Transmembrane helix</keyword>
<dbReference type="GO" id="GO:0016020">
    <property type="term" value="C:membrane"/>
    <property type="evidence" value="ECO:0007669"/>
    <property type="project" value="UniProtKB-SubCell"/>
</dbReference>
<dbReference type="PROSITE" id="PS00409">
    <property type="entry name" value="PROKAR_NTER_METHYL"/>
    <property type="match status" value="1"/>
</dbReference>
<dbReference type="PANTHER" id="PTHR30093:SF44">
    <property type="entry name" value="TYPE II SECRETION SYSTEM CORE PROTEIN G"/>
    <property type="match status" value="1"/>
</dbReference>
<dbReference type="AlphaFoldDB" id="A0A2H0YP16"/>
<dbReference type="SUPFAM" id="SSF54523">
    <property type="entry name" value="Pili subunits"/>
    <property type="match status" value="1"/>
</dbReference>
<evidence type="ECO:0000256" key="1">
    <source>
        <dbReference type="ARBA" id="ARBA00004167"/>
    </source>
</evidence>
<dbReference type="GO" id="GO:0015627">
    <property type="term" value="C:type II protein secretion system complex"/>
    <property type="evidence" value="ECO:0007669"/>
    <property type="project" value="InterPro"/>
</dbReference>
<protein>
    <recommendedName>
        <fullName evidence="9">Prepilin-type cleavage/methylation domain-containing protein</fullName>
    </recommendedName>
</protein>
<evidence type="ECO:0000256" key="4">
    <source>
        <dbReference type="ARBA" id="ARBA00022989"/>
    </source>
</evidence>
<organism evidence="7 8">
    <name type="scientific">Candidatus Nealsonbacteria bacterium CG08_land_8_20_14_0_20_38_20</name>
    <dbReference type="NCBI Taxonomy" id="1974705"/>
    <lineage>
        <taxon>Bacteria</taxon>
        <taxon>Candidatus Nealsoniibacteriota</taxon>
    </lineage>
</organism>
<comment type="caution">
    <text evidence="7">The sequence shown here is derived from an EMBL/GenBank/DDBJ whole genome shotgun (WGS) entry which is preliminary data.</text>
</comment>
<evidence type="ECO:0008006" key="9">
    <source>
        <dbReference type="Google" id="ProtNLM"/>
    </source>
</evidence>
<dbReference type="GO" id="GO:0015628">
    <property type="term" value="P:protein secretion by the type II secretion system"/>
    <property type="evidence" value="ECO:0007669"/>
    <property type="project" value="InterPro"/>
</dbReference>
<dbReference type="InterPro" id="IPR002416">
    <property type="entry name" value="T2SS_protein-GspH"/>
</dbReference>
<accession>A0A2H0YP16</accession>
<sequence length="115" mass="11935">MKKKTGFTLIELLVVIAIIGILSSIVLVSLGGAKQKAKDARIQADISQVRAIAELISSATSTGYANLCAAGTLNASAIPPYDAQLTVIKNDISAQNNATTTCYADADNYCVSADL</sequence>
<dbReference type="NCBIfam" id="TIGR02532">
    <property type="entry name" value="IV_pilin_GFxxxE"/>
    <property type="match status" value="1"/>
</dbReference>
<name>A0A2H0YP16_9BACT</name>
<proteinExistence type="predicted"/>
<keyword evidence="5 6" id="KW-0472">Membrane</keyword>
<evidence type="ECO:0000256" key="2">
    <source>
        <dbReference type="ARBA" id="ARBA00022481"/>
    </source>
</evidence>
<keyword evidence="3 6" id="KW-0812">Transmembrane</keyword>
<evidence type="ECO:0000256" key="5">
    <source>
        <dbReference type="ARBA" id="ARBA00023136"/>
    </source>
</evidence>
<keyword evidence="2" id="KW-0488">Methylation</keyword>
<comment type="subcellular location">
    <subcellularLocation>
        <location evidence="1">Membrane</location>
        <topology evidence="1">Single-pass membrane protein</topology>
    </subcellularLocation>
</comment>
<dbReference type="InterPro" id="IPR045584">
    <property type="entry name" value="Pilin-like"/>
</dbReference>
<feature type="transmembrane region" description="Helical" evidence="6">
    <location>
        <begin position="12"/>
        <end position="33"/>
    </location>
</feature>
<dbReference type="Proteomes" id="UP000230088">
    <property type="component" value="Unassembled WGS sequence"/>
</dbReference>
<dbReference type="PANTHER" id="PTHR30093">
    <property type="entry name" value="GENERAL SECRETION PATHWAY PROTEIN G"/>
    <property type="match status" value="1"/>
</dbReference>
<dbReference type="Gene3D" id="3.30.700.10">
    <property type="entry name" value="Glycoprotein, Type 4 Pilin"/>
    <property type="match status" value="1"/>
</dbReference>
<dbReference type="Pfam" id="PF07963">
    <property type="entry name" value="N_methyl"/>
    <property type="match status" value="1"/>
</dbReference>
<evidence type="ECO:0000313" key="8">
    <source>
        <dbReference type="Proteomes" id="UP000230088"/>
    </source>
</evidence>
<evidence type="ECO:0000313" key="7">
    <source>
        <dbReference type="EMBL" id="PIS39513.1"/>
    </source>
</evidence>
<feature type="non-terminal residue" evidence="7">
    <location>
        <position position="115"/>
    </location>
</feature>